<evidence type="ECO:0000313" key="4">
    <source>
        <dbReference type="Proteomes" id="UP000825935"/>
    </source>
</evidence>
<feature type="compositionally biased region" description="Polar residues" evidence="1">
    <location>
        <begin position="69"/>
        <end position="87"/>
    </location>
</feature>
<dbReference type="EMBL" id="CM035430">
    <property type="protein sequence ID" value="KAH7298377.1"/>
    <property type="molecule type" value="Genomic_DNA"/>
</dbReference>
<feature type="compositionally biased region" description="Basic and acidic residues" evidence="1">
    <location>
        <begin position="49"/>
        <end position="66"/>
    </location>
</feature>
<evidence type="ECO:0000256" key="1">
    <source>
        <dbReference type="SAM" id="MobiDB-lite"/>
    </source>
</evidence>
<dbReference type="OrthoDB" id="1898211at2759"/>
<sequence>MEIMIEGKPAEDLKLHLSSLGIPGRQEHITPNKDFSLNVSVDRLSDEHANRANKDGTNGLHEELRSARNGGSQESRSTTNGTNQETLLSGRPGSELGPATGEKNLSGNYLGEVNNLPSSQTDKCTLEHKNDVILKQEENLHSDERETTHRQGNWVYAEILVLLEAKAKEYVFATNDARGMRLSADDKWKNVSDYCRSKGVQRTKEQCKVKWDNMMPDYRKVRDYEEQKEASAPSYFEMDVWERRMKLLPSNMDAEIYYRIASIQASKPTKGGIKREAREKRPFELTHILNQSPQSMGWLGNGNEGASPAEFRGQRPLLADLVGQHVASSSQKRRRRRRAVDLSFQLERKPESMNRIDLQMDPVARPDLEIHDDSSTEDDAAVVNSRSQQGTPSVACVYADRSSFIPSHQQVNHENRLPVAYRSQNIPQQAASVIVERGNSSSATLEGAATKVACPKDTNSNTPDQSILNHVEDRKDARHRELIALEKEKLAVFREANIAIANAMTNAMSVFAKVAEELFLRHR</sequence>
<feature type="region of interest" description="Disordered" evidence="1">
    <location>
        <begin position="49"/>
        <end position="108"/>
    </location>
</feature>
<accession>A0A8T2RRV5</accession>
<evidence type="ECO:0000313" key="3">
    <source>
        <dbReference type="EMBL" id="KAH7298377.1"/>
    </source>
</evidence>
<dbReference type="PANTHER" id="PTHR33492:SF11">
    <property type="entry name" value="OS04G0670900 PROTEIN"/>
    <property type="match status" value="1"/>
</dbReference>
<dbReference type="AlphaFoldDB" id="A0A8T2RRV5"/>
<keyword evidence="4" id="KW-1185">Reference proteome</keyword>
<gene>
    <name evidence="3" type="ORF">KP509_25G040300</name>
</gene>
<reference evidence="3" key="1">
    <citation type="submission" date="2021-08" db="EMBL/GenBank/DDBJ databases">
        <title>WGS assembly of Ceratopteris richardii.</title>
        <authorList>
            <person name="Marchant D.B."/>
            <person name="Chen G."/>
            <person name="Jenkins J."/>
            <person name="Shu S."/>
            <person name="Leebens-Mack J."/>
            <person name="Grimwood J."/>
            <person name="Schmutz J."/>
            <person name="Soltis P."/>
            <person name="Soltis D."/>
            <person name="Chen Z.-H."/>
        </authorList>
    </citation>
    <scope>NUCLEOTIDE SEQUENCE</scope>
    <source>
        <strain evidence="3">Whitten #5841</strain>
        <tissue evidence="3">Leaf</tissue>
    </source>
</reference>
<dbReference type="InterPro" id="IPR001005">
    <property type="entry name" value="SANT/Myb"/>
</dbReference>
<comment type="caution">
    <text evidence="3">The sequence shown here is derived from an EMBL/GenBank/DDBJ whole genome shotgun (WGS) entry which is preliminary data.</text>
</comment>
<feature type="domain" description="Myb-like" evidence="2">
    <location>
        <begin position="146"/>
        <end position="215"/>
    </location>
</feature>
<name>A0A8T2RRV5_CERRI</name>
<dbReference type="Pfam" id="PF13837">
    <property type="entry name" value="Myb_DNA-bind_4"/>
    <property type="match status" value="1"/>
</dbReference>
<evidence type="ECO:0000259" key="2">
    <source>
        <dbReference type="PROSITE" id="PS50090"/>
    </source>
</evidence>
<organism evidence="3 4">
    <name type="scientific">Ceratopteris richardii</name>
    <name type="common">Triangle waterfern</name>
    <dbReference type="NCBI Taxonomy" id="49495"/>
    <lineage>
        <taxon>Eukaryota</taxon>
        <taxon>Viridiplantae</taxon>
        <taxon>Streptophyta</taxon>
        <taxon>Embryophyta</taxon>
        <taxon>Tracheophyta</taxon>
        <taxon>Polypodiopsida</taxon>
        <taxon>Polypodiidae</taxon>
        <taxon>Polypodiales</taxon>
        <taxon>Pteridineae</taxon>
        <taxon>Pteridaceae</taxon>
        <taxon>Parkerioideae</taxon>
        <taxon>Ceratopteris</taxon>
    </lineage>
</organism>
<dbReference type="PROSITE" id="PS50090">
    <property type="entry name" value="MYB_LIKE"/>
    <property type="match status" value="1"/>
</dbReference>
<dbReference type="PANTHER" id="PTHR33492">
    <property type="entry name" value="OSJNBA0043A12.37 PROTEIN-RELATED"/>
    <property type="match status" value="1"/>
</dbReference>
<dbReference type="Gene3D" id="1.10.10.60">
    <property type="entry name" value="Homeodomain-like"/>
    <property type="match status" value="1"/>
</dbReference>
<protein>
    <recommendedName>
        <fullName evidence="2">Myb-like domain-containing protein</fullName>
    </recommendedName>
</protein>
<dbReference type="Proteomes" id="UP000825935">
    <property type="component" value="Chromosome 25"/>
</dbReference>
<dbReference type="InterPro" id="IPR044822">
    <property type="entry name" value="Myb_DNA-bind_4"/>
</dbReference>
<proteinExistence type="predicted"/>